<name>T5A8W2_OPHSC</name>
<feature type="transmembrane region" description="Helical" evidence="1">
    <location>
        <begin position="271"/>
        <end position="296"/>
    </location>
</feature>
<feature type="transmembrane region" description="Helical" evidence="1">
    <location>
        <begin position="38"/>
        <end position="67"/>
    </location>
</feature>
<keyword evidence="1 2" id="KW-0812">Transmembrane</keyword>
<evidence type="ECO:0000256" key="1">
    <source>
        <dbReference type="SAM" id="Phobius"/>
    </source>
</evidence>
<dbReference type="Proteomes" id="UP000019374">
    <property type="component" value="Unassembled WGS sequence"/>
</dbReference>
<dbReference type="OrthoDB" id="10041630at2759"/>
<sequence>MSYLGPNAVMRGVQLTFVSAHRALQNPAMFTSDHYRQAALAVMLGIAIRLIVAIPITGIRVLLWAVSTFYPLEAVSWNDSLIEGLDFIGEYVLQLPLFLMALMRYVVPTLDFLFMQSLHWVDKTYVQKHFKDDSQDELRDMYYPNLVQYSRVVDGSTGSQSTAPALSTFLYRFARKGCISAAIFALSHLPVVGSLVLPAASFYTFNKAAGLGLAVITFGTGIFLPRKYLVVFLQTYFASRSLTRELLEPYFVRVRFTKTEKRNWFRSREGVLFGFGLGFYALMRVPLLGVLIYGIAEASTAYLITKITDPPPPPAEMRQYAKSQQTWRNRHEFLSPSLANIDTTNNGAPTARQAS</sequence>
<dbReference type="PANTHER" id="PTHR38421:SF1">
    <property type="entry name" value="TRANSMEMBRANE PROTEIN"/>
    <property type="match status" value="1"/>
</dbReference>
<feature type="transmembrane region" description="Helical" evidence="1">
    <location>
        <begin position="179"/>
        <end position="202"/>
    </location>
</feature>
<evidence type="ECO:0000313" key="2">
    <source>
        <dbReference type="EMBL" id="EQK98161.1"/>
    </source>
</evidence>
<gene>
    <name evidence="2" type="ORF">OCS_06126</name>
</gene>
<protein>
    <submittedName>
        <fullName evidence="2">Transmembrane protein UsgS</fullName>
    </submittedName>
</protein>
<dbReference type="AlphaFoldDB" id="T5A8W2"/>
<keyword evidence="1" id="KW-0472">Membrane</keyword>
<dbReference type="eggNOG" id="ENOG502QW50">
    <property type="taxonomic scope" value="Eukaryota"/>
</dbReference>
<proteinExistence type="predicted"/>
<feature type="transmembrane region" description="Helical" evidence="1">
    <location>
        <begin position="208"/>
        <end position="224"/>
    </location>
</feature>
<feature type="transmembrane region" description="Helical" evidence="1">
    <location>
        <begin position="87"/>
        <end position="107"/>
    </location>
</feature>
<evidence type="ECO:0000313" key="3">
    <source>
        <dbReference type="Proteomes" id="UP000019374"/>
    </source>
</evidence>
<keyword evidence="1" id="KW-1133">Transmembrane helix</keyword>
<organism evidence="2 3">
    <name type="scientific">Ophiocordyceps sinensis (strain Co18 / CGMCC 3.14243)</name>
    <name type="common">Yarsagumba caterpillar fungus</name>
    <name type="synonym">Hirsutella sinensis</name>
    <dbReference type="NCBI Taxonomy" id="911162"/>
    <lineage>
        <taxon>Eukaryota</taxon>
        <taxon>Fungi</taxon>
        <taxon>Dikarya</taxon>
        <taxon>Ascomycota</taxon>
        <taxon>Pezizomycotina</taxon>
        <taxon>Sordariomycetes</taxon>
        <taxon>Hypocreomycetidae</taxon>
        <taxon>Hypocreales</taxon>
        <taxon>Ophiocordycipitaceae</taxon>
        <taxon>Ophiocordyceps</taxon>
    </lineage>
</organism>
<dbReference type="HOGENOM" id="CLU_045443_0_0_1"/>
<reference evidence="2 3" key="1">
    <citation type="journal article" date="2013" name="Chin. Sci. Bull.">
        <title>Genome survey uncovers the secrets of sex and lifestyle in caterpillar fungus.</title>
        <authorList>
            <person name="Hu X."/>
            <person name="Zhang Y."/>
            <person name="Xiao G."/>
            <person name="Zheng P."/>
            <person name="Xia Y."/>
            <person name="Zhang X."/>
            <person name="St Leger R.J."/>
            <person name="Liu X."/>
            <person name="Wang C."/>
        </authorList>
    </citation>
    <scope>NUCLEOTIDE SEQUENCE [LARGE SCALE GENOMIC DNA]</scope>
    <source>
        <strain evidence="3">Co18 / CGMCC 3.14243</strain>
        <tissue evidence="2">Fruit-body</tissue>
    </source>
</reference>
<dbReference type="EMBL" id="KE655400">
    <property type="protein sequence ID" value="EQK98161.1"/>
    <property type="molecule type" value="Genomic_DNA"/>
</dbReference>
<accession>T5A8W2</accession>
<dbReference type="PANTHER" id="PTHR38421">
    <property type="entry name" value="TRANSMEMBRANE PROTEIN USGS"/>
    <property type="match status" value="1"/>
</dbReference>